<dbReference type="VEuPathDB" id="FungiDB:H257_07103"/>
<dbReference type="InterPro" id="IPR043519">
    <property type="entry name" value="NT_sf"/>
</dbReference>
<reference evidence="1 2" key="1">
    <citation type="submission" date="2018-08" db="EMBL/GenBank/DDBJ databases">
        <title>Aphanomyces genome sequencing and annotation.</title>
        <authorList>
            <person name="Minardi D."/>
            <person name="Oidtmann B."/>
            <person name="Van Der Giezen M."/>
            <person name="Studholme D.J."/>
        </authorList>
    </citation>
    <scope>NUCLEOTIDE SEQUENCE [LARGE SCALE GENOMIC DNA]</scope>
    <source>
        <strain evidence="1 2">Yx</strain>
    </source>
</reference>
<evidence type="ECO:0000313" key="2">
    <source>
        <dbReference type="Proteomes" id="UP000266239"/>
    </source>
</evidence>
<dbReference type="EMBL" id="QUTA01004822">
    <property type="protein sequence ID" value="RHY18263.1"/>
    <property type="molecule type" value="Genomic_DNA"/>
</dbReference>
<protein>
    <submittedName>
        <fullName evidence="1">Uncharacterized protein</fullName>
    </submittedName>
</protein>
<organism evidence="1 2">
    <name type="scientific">Aphanomyces astaci</name>
    <name type="common">Crayfish plague agent</name>
    <dbReference type="NCBI Taxonomy" id="112090"/>
    <lineage>
        <taxon>Eukaryota</taxon>
        <taxon>Sar</taxon>
        <taxon>Stramenopiles</taxon>
        <taxon>Oomycota</taxon>
        <taxon>Saprolegniomycetes</taxon>
        <taxon>Saprolegniales</taxon>
        <taxon>Verrucalvaceae</taxon>
        <taxon>Aphanomyces</taxon>
    </lineage>
</organism>
<dbReference type="VEuPathDB" id="FungiDB:H257_07811"/>
<dbReference type="SUPFAM" id="SSF81301">
    <property type="entry name" value="Nucleotidyltransferase"/>
    <property type="match status" value="1"/>
</dbReference>
<gene>
    <name evidence="1" type="ORF">DYB25_008442</name>
</gene>
<dbReference type="Gene3D" id="3.30.460.10">
    <property type="entry name" value="Beta Polymerase, domain 2"/>
    <property type="match status" value="1"/>
</dbReference>
<accession>A0A397BCH0</accession>
<dbReference type="Pfam" id="PF02410">
    <property type="entry name" value="RsfS"/>
    <property type="match status" value="1"/>
</dbReference>
<comment type="caution">
    <text evidence="1">The sequence shown here is derived from an EMBL/GenBank/DDBJ whole genome shotgun (WGS) entry which is preliminary data.</text>
</comment>
<evidence type="ECO:0000313" key="1">
    <source>
        <dbReference type="EMBL" id="RHY18263.1"/>
    </source>
</evidence>
<dbReference type="AlphaFoldDB" id="A0A397BCH0"/>
<name>A0A397BCH0_APHAT</name>
<sequence>MDDEFGYVVEGRDCDDWMIADANTIVVHFMTAETRAMLALEDHWENMVNDKHRLYGHLSEDEYMDKYGMSELMTEEDLLTQDSIDHDVLLIVRGRFIFRVRLDPRQRMEVYEKAIQLSQSARVLNCSCGHMENDSTALMTTDADLDDDTPVVRDTYDTPSKDAPPCKCAGVMELLALEVLMVMEMGYARPELGLVVWMGVWLGGLWGFI</sequence>
<dbReference type="Proteomes" id="UP000266239">
    <property type="component" value="Unassembled WGS sequence"/>
</dbReference>
<proteinExistence type="predicted"/>